<comment type="caution">
    <text evidence="1">The sequence shown here is derived from an EMBL/GenBank/DDBJ whole genome shotgun (WGS) entry which is preliminary data.</text>
</comment>
<sequence>MGEICSAVAIRMDDWQLGPCKHHGERQVLQKEGKHGSRIGHGIRAVCNDDAVVVPHVKEHGFRHELPFLGLNVGAIHIKQVDAVHRIGKHGQAGKQLLCGKAGHQSVGRRYASNGTAGCYEQNARHERKPPCNGFNLSIY</sequence>
<gene>
    <name evidence="1" type="ORF">SDC9_165393</name>
</gene>
<accession>A0A645FUA2</accession>
<organism evidence="1">
    <name type="scientific">bioreactor metagenome</name>
    <dbReference type="NCBI Taxonomy" id="1076179"/>
    <lineage>
        <taxon>unclassified sequences</taxon>
        <taxon>metagenomes</taxon>
        <taxon>ecological metagenomes</taxon>
    </lineage>
</organism>
<name>A0A645FUA2_9ZZZZ</name>
<evidence type="ECO:0000313" key="1">
    <source>
        <dbReference type="EMBL" id="MPN18035.1"/>
    </source>
</evidence>
<reference evidence="1" key="1">
    <citation type="submission" date="2019-08" db="EMBL/GenBank/DDBJ databases">
        <authorList>
            <person name="Kucharzyk K."/>
            <person name="Murdoch R.W."/>
            <person name="Higgins S."/>
            <person name="Loffler F."/>
        </authorList>
    </citation>
    <scope>NUCLEOTIDE SEQUENCE</scope>
</reference>
<dbReference type="EMBL" id="VSSQ01065288">
    <property type="protein sequence ID" value="MPN18035.1"/>
    <property type="molecule type" value="Genomic_DNA"/>
</dbReference>
<protein>
    <submittedName>
        <fullName evidence="1">Uncharacterized protein</fullName>
    </submittedName>
</protein>
<proteinExistence type="predicted"/>
<dbReference type="AlphaFoldDB" id="A0A645FUA2"/>